<gene>
    <name evidence="3" type="ORF">MNOR_LOCUS4733</name>
</gene>
<evidence type="ECO:0000313" key="4">
    <source>
        <dbReference type="Proteomes" id="UP001497623"/>
    </source>
</evidence>
<sequence length="328" mass="36597">SAVVEMVSGRIIALFMLVAAATASLRNDFTTTYGFTKIMTNCLGDEHYYGVLREIASAERWCQQQPIYLPEIEHPSKAGYAHSAVPVYDAHSAVPVHYASTAAPPHYALTASPHGHRRSADPVHHASTASPHGHGHSPAPVHYATTASPHGHYQAVPAHPLAYNYHQQPYPAVHKHQKPLLTAGEVYSLVEVTKAKVSNLTCTLKKLHKIDDYLNINILPTVERVQATPYISYSLKHDLVQGLTQCEALTKCLPLEYSDEVVPPPAIKRILVFLQCEKKHRLISCMKEDLKRHIYDIDVSPIKHLYPYDTDDETIERMLFVLYGAESN</sequence>
<feature type="non-terminal residue" evidence="3">
    <location>
        <position position="328"/>
    </location>
</feature>
<accession>A0AAV2PVE8</accession>
<keyword evidence="4" id="KW-1185">Reference proteome</keyword>
<keyword evidence="2" id="KW-0732">Signal</keyword>
<dbReference type="Proteomes" id="UP001497623">
    <property type="component" value="Unassembled WGS sequence"/>
</dbReference>
<evidence type="ECO:0000256" key="2">
    <source>
        <dbReference type="SAM" id="SignalP"/>
    </source>
</evidence>
<comment type="caution">
    <text evidence="3">The sequence shown here is derived from an EMBL/GenBank/DDBJ whole genome shotgun (WGS) entry which is preliminary data.</text>
</comment>
<feature type="region of interest" description="Disordered" evidence="1">
    <location>
        <begin position="112"/>
        <end position="147"/>
    </location>
</feature>
<protein>
    <submittedName>
        <fullName evidence="3">Uncharacterized protein</fullName>
    </submittedName>
</protein>
<evidence type="ECO:0000256" key="1">
    <source>
        <dbReference type="SAM" id="MobiDB-lite"/>
    </source>
</evidence>
<organism evidence="3 4">
    <name type="scientific">Meganyctiphanes norvegica</name>
    <name type="common">Northern krill</name>
    <name type="synonym">Thysanopoda norvegica</name>
    <dbReference type="NCBI Taxonomy" id="48144"/>
    <lineage>
        <taxon>Eukaryota</taxon>
        <taxon>Metazoa</taxon>
        <taxon>Ecdysozoa</taxon>
        <taxon>Arthropoda</taxon>
        <taxon>Crustacea</taxon>
        <taxon>Multicrustacea</taxon>
        <taxon>Malacostraca</taxon>
        <taxon>Eumalacostraca</taxon>
        <taxon>Eucarida</taxon>
        <taxon>Euphausiacea</taxon>
        <taxon>Euphausiidae</taxon>
        <taxon>Meganyctiphanes</taxon>
    </lineage>
</organism>
<reference evidence="3 4" key="1">
    <citation type="submission" date="2024-05" db="EMBL/GenBank/DDBJ databases">
        <authorList>
            <person name="Wallberg A."/>
        </authorList>
    </citation>
    <scope>NUCLEOTIDE SEQUENCE [LARGE SCALE GENOMIC DNA]</scope>
</reference>
<feature type="chain" id="PRO_5043337646" evidence="2">
    <location>
        <begin position="24"/>
        <end position="328"/>
    </location>
</feature>
<dbReference type="AlphaFoldDB" id="A0AAV2PVE8"/>
<feature type="non-terminal residue" evidence="3">
    <location>
        <position position="1"/>
    </location>
</feature>
<feature type="signal peptide" evidence="2">
    <location>
        <begin position="1"/>
        <end position="23"/>
    </location>
</feature>
<name>A0AAV2PVE8_MEGNR</name>
<proteinExistence type="predicted"/>
<dbReference type="EMBL" id="CAXKWB010001761">
    <property type="protein sequence ID" value="CAL4065405.1"/>
    <property type="molecule type" value="Genomic_DNA"/>
</dbReference>
<evidence type="ECO:0000313" key="3">
    <source>
        <dbReference type="EMBL" id="CAL4065405.1"/>
    </source>
</evidence>